<protein>
    <recommendedName>
        <fullName evidence="3">Reverse transcriptase domain-containing protein</fullName>
    </recommendedName>
</protein>
<gene>
    <name evidence="1" type="ORF">ElyMa_003555200</name>
</gene>
<proteinExistence type="predicted"/>
<accession>A0AAV4ELM8</accession>
<evidence type="ECO:0000313" key="1">
    <source>
        <dbReference type="EMBL" id="GFR61353.1"/>
    </source>
</evidence>
<dbReference type="EMBL" id="BMAT01007275">
    <property type="protein sequence ID" value="GFR61353.1"/>
    <property type="molecule type" value="Genomic_DNA"/>
</dbReference>
<dbReference type="AlphaFoldDB" id="A0AAV4ELM8"/>
<keyword evidence="2" id="KW-1185">Reference proteome</keyword>
<reference evidence="1 2" key="1">
    <citation type="journal article" date="2021" name="Elife">
        <title>Chloroplast acquisition without the gene transfer in kleptoplastic sea slugs, Plakobranchus ocellatus.</title>
        <authorList>
            <person name="Maeda T."/>
            <person name="Takahashi S."/>
            <person name="Yoshida T."/>
            <person name="Shimamura S."/>
            <person name="Takaki Y."/>
            <person name="Nagai Y."/>
            <person name="Toyoda A."/>
            <person name="Suzuki Y."/>
            <person name="Arimoto A."/>
            <person name="Ishii H."/>
            <person name="Satoh N."/>
            <person name="Nishiyama T."/>
            <person name="Hasebe M."/>
            <person name="Maruyama T."/>
            <person name="Minagawa J."/>
            <person name="Obokata J."/>
            <person name="Shigenobu S."/>
        </authorList>
    </citation>
    <scope>NUCLEOTIDE SEQUENCE [LARGE SCALE GENOMIC DNA]</scope>
</reference>
<name>A0AAV4ELM8_9GAST</name>
<sequence>MISTNEHKDICMNGTLLEAVDKLEYLGVILSSKDKCVADIRVRLATATAAMSKLTGCGGATRDSMSNVSSTDPCFAQSCYIVVAKIGA</sequence>
<evidence type="ECO:0000313" key="2">
    <source>
        <dbReference type="Proteomes" id="UP000762676"/>
    </source>
</evidence>
<evidence type="ECO:0008006" key="3">
    <source>
        <dbReference type="Google" id="ProtNLM"/>
    </source>
</evidence>
<comment type="caution">
    <text evidence="1">The sequence shown here is derived from an EMBL/GenBank/DDBJ whole genome shotgun (WGS) entry which is preliminary data.</text>
</comment>
<organism evidence="1 2">
    <name type="scientific">Elysia marginata</name>
    <dbReference type="NCBI Taxonomy" id="1093978"/>
    <lineage>
        <taxon>Eukaryota</taxon>
        <taxon>Metazoa</taxon>
        <taxon>Spiralia</taxon>
        <taxon>Lophotrochozoa</taxon>
        <taxon>Mollusca</taxon>
        <taxon>Gastropoda</taxon>
        <taxon>Heterobranchia</taxon>
        <taxon>Euthyneura</taxon>
        <taxon>Panpulmonata</taxon>
        <taxon>Sacoglossa</taxon>
        <taxon>Placobranchoidea</taxon>
        <taxon>Plakobranchidae</taxon>
        <taxon>Elysia</taxon>
    </lineage>
</organism>
<dbReference type="Proteomes" id="UP000762676">
    <property type="component" value="Unassembled WGS sequence"/>
</dbReference>